<dbReference type="Pfam" id="PF01464">
    <property type="entry name" value="SLT"/>
    <property type="match status" value="1"/>
</dbReference>
<evidence type="ECO:0000259" key="3">
    <source>
        <dbReference type="Pfam" id="PF01464"/>
    </source>
</evidence>
<dbReference type="Gene3D" id="1.10.530.10">
    <property type="match status" value="1"/>
</dbReference>
<dbReference type="SUPFAM" id="SSF53955">
    <property type="entry name" value="Lysozyme-like"/>
    <property type="match status" value="1"/>
</dbReference>
<dbReference type="InterPro" id="IPR008258">
    <property type="entry name" value="Transglycosylase_SLT_dom_1"/>
</dbReference>
<proteinExistence type="predicted"/>
<dbReference type="InterPro" id="IPR023346">
    <property type="entry name" value="Lysozyme-like_dom_sf"/>
</dbReference>
<dbReference type="KEGG" id="atz:M5E07_05995"/>
<sequence length="1160" mass="124476">MAAASLGRLTLDLVARIGSFTEPMTRAERQARNSSNNIADSFSVATVAATALGAAVAGISVGGLVAFANQTIQTGSDIKKFAQLANTTFRDFQYYAKGAETAGISMESFADKMKDMQDRIGDFHQSGGGPLADFFENIAPLVGVTIQQFQKLSGPEALQLYYDSLKKVGATQNDMKFYMEAIISDSSLLIPLLENGGQGFKKWGDAAERANAILSDDMIQSLALAKENVQLLNLQWEGLQATFVNAVVPVVQTVSDNMDNVKAVALALTAAIATKLVIQGVILAGTFTMAAIRAGVMEVSLMALQGRATGTAASMGILRGAMAFLGGPAGLAMLAVQGIAAGAAFLYMKKSSDSLDPSLSTQGKSIAELTAEYEKLDATQKRVLTRKATDELNEANKVYREQKNELLGLIDAVTRNSKVSEKDRGTAAQLFEQYRQGKISSNDLATAVNSLATVSDAAKSSIDKKAEAVGKESDTVSNAQSILDVYNGKVKENTKTNRENARSISDQASALSLLTQRQREALKDIQDQVAKANYVDANMAAGWSRERAEYFADYRQNAGLSFTGASLSAQEIKQVEAGYKLQQQTKAREESEKRIEEAKRKQIEQTQKQYSYSGSELKMLQKVAELNAKHNLNAIGATNGIPENLLAAVIAQESKGDVNARSPTGARGLFQATSIFRKQYGLSIADSYNIPVVAEAAAKDLAASYKIFGNWTDAVTAFNAGVTGTKNLLAKGFTGSAAKTKEAKGYAPLVGKWLAGLNGTTAKGSSILDGDAAENVKAWGDYWAEIEAIKAESLERQKNVAQTYFTEEQQLSADNEQKIKDIKLAFAGDQTSIDEYLKLQKIAYQKDVAEFDIALKQKKISAINAYKQMQDGIKGLSGNADNIFAKATMSPTDYASWSLANDRDNAKASLKNQHIGVQQDIMAAPTDVYATDDDRYVALLQAHQEYRDGLAAIDVQYDQQVKDLAQSQHDTQMNIWQDLLTRTGTIFNDMAAMVKETSGESSAAYKAMFLVNQGISMAQAMINTEVAATKAMAEGGYVAGIPMATAIRALGYTSVGLIAAQTISGMAHNGIDNIPSEGTWLLDGGERVLNPQQNKDLTNYLANQNSSGGGDVKIQVNITDSGVNTSGGNSQDQKQLGQMIGHAVRAVIRQEQRQGGLLAK</sequence>
<feature type="domain" description="Transglycosylase SLT" evidence="3">
    <location>
        <begin position="634"/>
        <end position="727"/>
    </location>
</feature>
<evidence type="ECO:0000313" key="5">
    <source>
        <dbReference type="Proteomes" id="UP001056716"/>
    </source>
</evidence>
<feature type="transmembrane region" description="Helical" evidence="2">
    <location>
        <begin position="276"/>
        <end position="296"/>
    </location>
</feature>
<keyword evidence="1" id="KW-0175">Coiled coil</keyword>
<dbReference type="RefSeq" id="WP_252222983.1">
    <property type="nucleotide sequence ID" value="NZ_CP098732.1"/>
</dbReference>
<feature type="transmembrane region" description="Helical" evidence="2">
    <location>
        <begin position="317"/>
        <end position="348"/>
    </location>
</feature>
<dbReference type="Proteomes" id="UP001056716">
    <property type="component" value="Chromosome"/>
</dbReference>
<keyword evidence="5" id="KW-1185">Reference proteome</keyword>
<keyword evidence="2" id="KW-0472">Membrane</keyword>
<dbReference type="AlphaFoldDB" id="A0AAE9S1J5"/>
<evidence type="ECO:0000313" key="4">
    <source>
        <dbReference type="EMBL" id="USE84349.1"/>
    </source>
</evidence>
<dbReference type="EMBL" id="CP098732">
    <property type="protein sequence ID" value="USE84349.1"/>
    <property type="molecule type" value="Genomic_DNA"/>
</dbReference>
<evidence type="ECO:0000256" key="1">
    <source>
        <dbReference type="SAM" id="Coils"/>
    </source>
</evidence>
<keyword evidence="2" id="KW-0812">Transmembrane</keyword>
<reference evidence="4" key="1">
    <citation type="submission" date="2022-06" db="EMBL/GenBank/DDBJ databases">
        <title>Isolation, identification and characterization of iprodione-degrading strains in Lhasa, Tibet.</title>
        <authorList>
            <person name="Pan H."/>
        </authorList>
    </citation>
    <scope>NUCLEOTIDE SEQUENCE</scope>
    <source>
        <strain evidence="4">Y-23</strain>
    </source>
</reference>
<gene>
    <name evidence="4" type="ORF">M5E07_05995</name>
</gene>
<name>A0AAE9S1J5_9GAMM</name>
<feature type="coiled-coil region" evidence="1">
    <location>
        <begin position="581"/>
        <end position="608"/>
    </location>
</feature>
<organism evidence="4 5">
    <name type="scientific">Acinetobacter tibetensis</name>
    <dbReference type="NCBI Taxonomy" id="2943497"/>
    <lineage>
        <taxon>Bacteria</taxon>
        <taxon>Pseudomonadati</taxon>
        <taxon>Pseudomonadota</taxon>
        <taxon>Gammaproteobacteria</taxon>
        <taxon>Moraxellales</taxon>
        <taxon>Moraxellaceae</taxon>
        <taxon>Acinetobacter</taxon>
    </lineage>
</organism>
<protein>
    <submittedName>
        <fullName evidence="4">Transglycosylase SLT domain-containing protein</fullName>
    </submittedName>
</protein>
<evidence type="ECO:0000256" key="2">
    <source>
        <dbReference type="SAM" id="Phobius"/>
    </source>
</evidence>
<keyword evidence="2" id="KW-1133">Transmembrane helix</keyword>
<accession>A0AAE9S1J5</accession>